<dbReference type="EMBL" id="BARV01007233">
    <property type="protein sequence ID" value="GAI05099.1"/>
    <property type="molecule type" value="Genomic_DNA"/>
</dbReference>
<sequence length="202" mass="23289">MNPHVKSIDIDIFGGVLKSSIEFTAGLNILSGENGTCKTQVLREIKVGKKIQSSTDANPRIQAFSPKRNSERKNIERILQEIHQPNRQLRDYIKRLTQAALQDNTFESYAPFGEVYFLVHEEERKDGRDQIVKMTKLTDDFNGIIRRIFENYELVSDWDYDRGSPNIRLKKNNTELPIESLSLGEQEIMSLVINLYASREAQ</sequence>
<feature type="non-terminal residue" evidence="1">
    <location>
        <position position="202"/>
    </location>
</feature>
<dbReference type="InterPro" id="IPR027417">
    <property type="entry name" value="P-loop_NTPase"/>
</dbReference>
<organism evidence="1">
    <name type="scientific">marine sediment metagenome</name>
    <dbReference type="NCBI Taxonomy" id="412755"/>
    <lineage>
        <taxon>unclassified sequences</taxon>
        <taxon>metagenomes</taxon>
        <taxon>ecological metagenomes</taxon>
    </lineage>
</organism>
<gene>
    <name evidence="1" type="ORF">S06H3_14761</name>
</gene>
<comment type="caution">
    <text evidence="1">The sequence shown here is derived from an EMBL/GenBank/DDBJ whole genome shotgun (WGS) entry which is preliminary data.</text>
</comment>
<dbReference type="Gene3D" id="3.40.50.300">
    <property type="entry name" value="P-loop containing nucleotide triphosphate hydrolases"/>
    <property type="match status" value="1"/>
</dbReference>
<proteinExistence type="predicted"/>
<reference evidence="1" key="1">
    <citation type="journal article" date="2014" name="Front. Microbiol.">
        <title>High frequency of phylogenetically diverse reductive dehalogenase-homologous genes in deep subseafloor sedimentary metagenomes.</title>
        <authorList>
            <person name="Kawai M."/>
            <person name="Futagami T."/>
            <person name="Toyoda A."/>
            <person name="Takaki Y."/>
            <person name="Nishi S."/>
            <person name="Hori S."/>
            <person name="Arai W."/>
            <person name="Tsubouchi T."/>
            <person name="Morono Y."/>
            <person name="Uchiyama I."/>
            <person name="Ito T."/>
            <person name="Fujiyama A."/>
            <person name="Inagaki F."/>
            <person name="Takami H."/>
        </authorList>
    </citation>
    <scope>NUCLEOTIDE SEQUENCE</scope>
    <source>
        <strain evidence="1">Expedition CK06-06</strain>
    </source>
</reference>
<name>X1MFF6_9ZZZZ</name>
<accession>X1MFF6</accession>
<protein>
    <submittedName>
        <fullName evidence="1">Uncharacterized protein</fullName>
    </submittedName>
</protein>
<dbReference type="AlphaFoldDB" id="X1MFF6"/>
<evidence type="ECO:0000313" key="1">
    <source>
        <dbReference type="EMBL" id="GAI05099.1"/>
    </source>
</evidence>